<dbReference type="GO" id="GO:0015818">
    <property type="term" value="P:isoleucine transport"/>
    <property type="evidence" value="ECO:0007669"/>
    <property type="project" value="TreeGrafter"/>
</dbReference>
<feature type="transmembrane region" description="Helical" evidence="9">
    <location>
        <begin position="279"/>
        <end position="302"/>
    </location>
</feature>
<evidence type="ECO:0000313" key="11">
    <source>
        <dbReference type="Proteomes" id="UP000003280"/>
    </source>
</evidence>
<reference evidence="10 11" key="1">
    <citation type="submission" date="2010-07" db="EMBL/GenBank/DDBJ databases">
        <authorList>
            <person name="Muzny D."/>
            <person name="Qin X."/>
            <person name="Deng J."/>
            <person name="Jiang H."/>
            <person name="Liu Y."/>
            <person name="Qu J."/>
            <person name="Song X.-Z."/>
            <person name="Zhang L."/>
            <person name="Thornton R."/>
            <person name="Coyle M."/>
            <person name="Francisco L."/>
            <person name="Jackson L."/>
            <person name="Javaid M."/>
            <person name="Korchina V."/>
            <person name="Kovar C."/>
            <person name="Mata R."/>
            <person name="Mathew T."/>
            <person name="Ngo R."/>
            <person name="Nguyen L."/>
            <person name="Nguyen N."/>
            <person name="Okwuonu G."/>
            <person name="Ongeri F."/>
            <person name="Pham C."/>
            <person name="Simmons D."/>
            <person name="Wilczek-Boney K."/>
            <person name="Hale W."/>
            <person name="Jakkamsetti A."/>
            <person name="Pham P."/>
            <person name="Ruth R."/>
            <person name="San Lucas F."/>
            <person name="Warren J."/>
            <person name="Zhang J."/>
            <person name="Zhao Z."/>
            <person name="Zhou C."/>
            <person name="Zhu D."/>
            <person name="Lee S."/>
            <person name="Bess C."/>
            <person name="Blankenburg K."/>
            <person name="Forbes L."/>
            <person name="Fu Q."/>
            <person name="Gubbala S."/>
            <person name="Hirani K."/>
            <person name="Jayaseelan J.C."/>
            <person name="Lara F."/>
            <person name="Munidasa M."/>
            <person name="Palculict T."/>
            <person name="Patil S."/>
            <person name="Pu L.-L."/>
            <person name="Saada N."/>
            <person name="Tang L."/>
            <person name="Weissenberger G."/>
            <person name="Zhu Y."/>
            <person name="Hemphill L."/>
            <person name="Shang Y."/>
            <person name="Youmans B."/>
            <person name="Ayvaz T."/>
            <person name="Ross M."/>
            <person name="Santibanez J."/>
            <person name="Aqrawi P."/>
            <person name="Gross S."/>
            <person name="Joshi V."/>
            <person name="Fowler G."/>
            <person name="Nazareth L."/>
            <person name="Reid J."/>
            <person name="Worley K."/>
            <person name="Petrosino J."/>
            <person name="Highlander S."/>
            <person name="Gibbs R."/>
        </authorList>
    </citation>
    <scope>NUCLEOTIDE SEQUENCE [LARGE SCALE GENOMIC DNA]</scope>
    <source>
        <strain evidence="10 11">ATCC BAA-1640</strain>
    </source>
</reference>
<feature type="transmembrane region" description="Helical" evidence="9">
    <location>
        <begin position="314"/>
        <end position="333"/>
    </location>
</feature>
<feature type="transmembrane region" description="Helical" evidence="9">
    <location>
        <begin position="44"/>
        <end position="63"/>
    </location>
</feature>
<dbReference type="Pfam" id="PF05525">
    <property type="entry name" value="Branch_AA_trans"/>
    <property type="match status" value="1"/>
</dbReference>
<keyword evidence="5 9" id="KW-0812">Transmembrane</keyword>
<feature type="transmembrane region" description="Helical" evidence="9">
    <location>
        <begin position="151"/>
        <end position="171"/>
    </location>
</feature>
<proteinExistence type="inferred from homology"/>
<sequence length="448" mass="48333">MKKLTRSQFTQISIMLFGLFFGAGNLIFPPFLGNQAGNHTMISLLAFSITAVLFPILGAIAVGKTEGLKNLSNRVGNVFAIVFTTAIYLSIGPGLGIPRAGSVPFEMAIAPYLPETLNLTIARLIYTFLFFSVALWICLKPTKLVSRVGKYLTPALLILITYMFVRVMSLQKGVAIAVGDYAKAPLVKGFLAGYDTMDAVAALNFGFVITLAIRRFGIEDKKQVTSYTAKAGIIAGTVLFVVYLMLSTIGMVTSSAFAGSENGAVVLAKAVELVFGKSGLVLLASIFTLACLTTCVGLISSGSEYFCSLFNNRLSYSAWVIVWTLFSFVMANFGLNNLLAFSVPLLTIIYPVALVLILLGVTNDFMKYSKYSYKFSAFFAVSLPLISVVSSTFKTSIPLLTKLESALPLSKQGLSWVLPSFAVVVLVELAIKLFLSSNVKVEDGVYLN</sequence>
<keyword evidence="6 9" id="KW-0029">Amino-acid transport</keyword>
<evidence type="ECO:0000256" key="9">
    <source>
        <dbReference type="RuleBase" id="RU362122"/>
    </source>
</evidence>
<feature type="transmembrane region" description="Helical" evidence="9">
    <location>
        <begin position="373"/>
        <end position="393"/>
    </location>
</feature>
<evidence type="ECO:0000256" key="8">
    <source>
        <dbReference type="ARBA" id="ARBA00023136"/>
    </source>
</evidence>
<dbReference type="GO" id="GO:0015188">
    <property type="term" value="F:L-isoleucine transmembrane transporter activity"/>
    <property type="evidence" value="ECO:0007669"/>
    <property type="project" value="TreeGrafter"/>
</dbReference>
<dbReference type="RefSeq" id="WP_008902203.1">
    <property type="nucleotide sequence ID" value="NZ_GL397071.1"/>
</dbReference>
<dbReference type="GO" id="GO:0015190">
    <property type="term" value="F:L-leucine transmembrane transporter activity"/>
    <property type="evidence" value="ECO:0007669"/>
    <property type="project" value="TreeGrafter"/>
</dbReference>
<feature type="transmembrane region" description="Helical" evidence="9">
    <location>
        <begin position="12"/>
        <end position="32"/>
    </location>
</feature>
<organism evidence="10 11">
    <name type="scientific">Peptoniphilus duerdenii ATCC BAA-1640</name>
    <dbReference type="NCBI Taxonomy" id="862517"/>
    <lineage>
        <taxon>Bacteria</taxon>
        <taxon>Bacillati</taxon>
        <taxon>Bacillota</taxon>
        <taxon>Tissierellia</taxon>
        <taxon>Tissierellales</taxon>
        <taxon>Peptoniphilaceae</taxon>
        <taxon>Peptoniphilus</taxon>
    </lineage>
</organism>
<dbReference type="OrthoDB" id="9783920at2"/>
<dbReference type="GO" id="GO:0005886">
    <property type="term" value="C:plasma membrane"/>
    <property type="evidence" value="ECO:0007669"/>
    <property type="project" value="UniProtKB-SubCell"/>
</dbReference>
<evidence type="ECO:0000256" key="3">
    <source>
        <dbReference type="ARBA" id="ARBA00022448"/>
    </source>
</evidence>
<evidence type="ECO:0000313" key="10">
    <source>
        <dbReference type="EMBL" id="EFM24842.1"/>
    </source>
</evidence>
<feature type="transmembrane region" description="Helical" evidence="9">
    <location>
        <begin position="413"/>
        <end position="435"/>
    </location>
</feature>
<dbReference type="HOGENOM" id="CLU_036807_0_1_9"/>
<keyword evidence="3 9" id="KW-0813">Transport</keyword>
<dbReference type="Proteomes" id="UP000003280">
    <property type="component" value="Unassembled WGS sequence"/>
</dbReference>
<evidence type="ECO:0000256" key="4">
    <source>
        <dbReference type="ARBA" id="ARBA00022475"/>
    </source>
</evidence>
<dbReference type="InterPro" id="IPR004685">
    <property type="entry name" value="Brnchd-chn_aa_trnsp_Livcs"/>
</dbReference>
<comment type="subcellular location">
    <subcellularLocation>
        <location evidence="1 9">Cell membrane</location>
        <topology evidence="1 9">Multi-pass membrane protein</topology>
    </subcellularLocation>
</comment>
<evidence type="ECO:0000256" key="2">
    <source>
        <dbReference type="ARBA" id="ARBA00008540"/>
    </source>
</evidence>
<comment type="function">
    <text evidence="9">Component of the transport system for branched-chain amino acids.</text>
</comment>
<dbReference type="GO" id="GO:0015820">
    <property type="term" value="P:L-leucine transport"/>
    <property type="evidence" value="ECO:0007669"/>
    <property type="project" value="TreeGrafter"/>
</dbReference>
<feature type="transmembrane region" description="Helical" evidence="9">
    <location>
        <begin position="339"/>
        <end position="361"/>
    </location>
</feature>
<comment type="similarity">
    <text evidence="2 9">Belongs to the branched chain amino acid transporter family.</text>
</comment>
<dbReference type="AlphaFoldDB" id="E0NMM4"/>
<feature type="transmembrane region" description="Helical" evidence="9">
    <location>
        <begin position="117"/>
        <end position="139"/>
    </location>
</feature>
<evidence type="ECO:0000256" key="6">
    <source>
        <dbReference type="ARBA" id="ARBA00022970"/>
    </source>
</evidence>
<feature type="transmembrane region" description="Helical" evidence="9">
    <location>
        <begin position="191"/>
        <end position="213"/>
    </location>
</feature>
<comment type="caution">
    <text evidence="10">The sequence shown here is derived from an EMBL/GenBank/DDBJ whole genome shotgun (WGS) entry which is preliminary data.</text>
</comment>
<feature type="transmembrane region" description="Helical" evidence="9">
    <location>
        <begin position="233"/>
        <end position="259"/>
    </location>
</feature>
<dbReference type="GO" id="GO:0005304">
    <property type="term" value="F:L-valine transmembrane transporter activity"/>
    <property type="evidence" value="ECO:0007669"/>
    <property type="project" value="TreeGrafter"/>
</dbReference>
<dbReference type="NCBIfam" id="TIGR00796">
    <property type="entry name" value="livcs"/>
    <property type="match status" value="1"/>
</dbReference>
<gene>
    <name evidence="10" type="primary">brnQ</name>
    <name evidence="10" type="ORF">HMPREF9225_1413</name>
</gene>
<keyword evidence="11" id="KW-1185">Reference proteome</keyword>
<keyword evidence="7 9" id="KW-1133">Transmembrane helix</keyword>
<accession>E0NMM4</accession>
<dbReference type="PANTHER" id="PTHR30588">
    <property type="entry name" value="BRANCHED-CHAIN AMINO ACID TRANSPORT SYSTEM 2 CARRIER PROTEIN"/>
    <property type="match status" value="1"/>
</dbReference>
<name>E0NMM4_9FIRM</name>
<dbReference type="EMBL" id="AEEH01000047">
    <property type="protein sequence ID" value="EFM24842.1"/>
    <property type="molecule type" value="Genomic_DNA"/>
</dbReference>
<dbReference type="eggNOG" id="COG1114">
    <property type="taxonomic scope" value="Bacteria"/>
</dbReference>
<keyword evidence="8 9" id="KW-0472">Membrane</keyword>
<protein>
    <recommendedName>
        <fullName evidence="9">Branched-chain amino acid transport system carrier protein</fullName>
    </recommendedName>
</protein>
<evidence type="ECO:0000256" key="1">
    <source>
        <dbReference type="ARBA" id="ARBA00004651"/>
    </source>
</evidence>
<keyword evidence="4" id="KW-1003">Cell membrane</keyword>
<evidence type="ECO:0000256" key="5">
    <source>
        <dbReference type="ARBA" id="ARBA00022692"/>
    </source>
</evidence>
<feature type="transmembrane region" description="Helical" evidence="9">
    <location>
        <begin position="75"/>
        <end position="97"/>
    </location>
</feature>
<dbReference type="PANTHER" id="PTHR30588:SF0">
    <property type="entry name" value="BRANCHED-CHAIN AMINO ACID PERMEASE BRNQ"/>
    <property type="match status" value="1"/>
</dbReference>
<evidence type="ECO:0000256" key="7">
    <source>
        <dbReference type="ARBA" id="ARBA00022989"/>
    </source>
</evidence>